<sequence>ANSGKVTCKTEHPMDPNRNLHFVSDFPHLIKCLRNGFLKTGFQTPDGRAAKEHVIEIWKCDSGSLTLKAMPRLSRCHLFPNAFEKMRVNLAFQLFSDDVLRGLLLYGDHLRDVYGNCDATVQFMQMISSLIKAMTSRPGSCHAEVIATFLMYMDDWEVAAKNGGFLSKSTAEGLRVTLESTKSLLEYLTGLGYKYLMTARLSQDCIERLFGIIRQSCGGNDHPTPSQFLIVVNCLSFYNLARSPAGGTISKGVLNALLSSQDTVTSARADSDEISNQGSQGNAKEDMQDCVTRARADLDELVDQGKLGDAEKALAHDHIPCFKEKSDSRLTFYIAGYAARNRVPSFLFAPSPPQTTTMASGLLGKWKLTESENFDDFLKELGVGLTWRKLAQTSKPSVELKCDGDKWSIKTSTLLKTSDVSFTLGQEFEEGRIDGVKVKSLCTLDGDKLVQKQFGDKEVTIVRELDNGQLKVTCKLNDVVAVRKYQRDE</sequence>
<reference evidence="1 2" key="1">
    <citation type="journal article" date="2020" name="Cell">
        <title>Large-Scale Comparative Analyses of Tick Genomes Elucidate Their Genetic Diversity and Vector Capacities.</title>
        <authorList>
            <consortium name="Tick Genome and Microbiome Consortium (TIGMIC)"/>
            <person name="Jia N."/>
            <person name="Wang J."/>
            <person name="Shi W."/>
            <person name="Du L."/>
            <person name="Sun Y."/>
            <person name="Zhan W."/>
            <person name="Jiang J.F."/>
            <person name="Wang Q."/>
            <person name="Zhang B."/>
            <person name="Ji P."/>
            <person name="Bell-Sakyi L."/>
            <person name="Cui X.M."/>
            <person name="Yuan T.T."/>
            <person name="Jiang B.G."/>
            <person name="Yang W.F."/>
            <person name="Lam T.T."/>
            <person name="Chang Q.C."/>
            <person name="Ding S.J."/>
            <person name="Wang X.J."/>
            <person name="Zhu J.G."/>
            <person name="Ruan X.D."/>
            <person name="Zhao L."/>
            <person name="Wei J.T."/>
            <person name="Ye R.Z."/>
            <person name="Que T.C."/>
            <person name="Du C.H."/>
            <person name="Zhou Y.H."/>
            <person name="Cheng J.X."/>
            <person name="Dai P.F."/>
            <person name="Guo W.B."/>
            <person name="Han X.H."/>
            <person name="Huang E.J."/>
            <person name="Li L.F."/>
            <person name="Wei W."/>
            <person name="Gao Y.C."/>
            <person name="Liu J.Z."/>
            <person name="Shao H.Z."/>
            <person name="Wang X."/>
            <person name="Wang C.C."/>
            <person name="Yang T.C."/>
            <person name="Huo Q.B."/>
            <person name="Li W."/>
            <person name="Chen H.Y."/>
            <person name="Chen S.E."/>
            <person name="Zhou L.G."/>
            <person name="Ni X.B."/>
            <person name="Tian J.H."/>
            <person name="Sheng Y."/>
            <person name="Liu T."/>
            <person name="Pan Y.S."/>
            <person name="Xia L.Y."/>
            <person name="Li J."/>
            <person name="Zhao F."/>
            <person name="Cao W.C."/>
        </authorList>
    </citation>
    <scope>NUCLEOTIDE SEQUENCE [LARGE SCALE GENOMIC DNA]</scope>
    <source>
        <strain evidence="1">Iper-2018</strain>
    </source>
</reference>
<evidence type="ECO:0000313" key="1">
    <source>
        <dbReference type="EMBL" id="KAG0426949.1"/>
    </source>
</evidence>
<dbReference type="EMBL" id="JABSTQ010009670">
    <property type="protein sequence ID" value="KAG0426949.1"/>
    <property type="molecule type" value="Genomic_DNA"/>
</dbReference>
<dbReference type="Proteomes" id="UP000805193">
    <property type="component" value="Unassembled WGS sequence"/>
</dbReference>
<comment type="caution">
    <text evidence="1">The sequence shown here is derived from an EMBL/GenBank/DDBJ whole genome shotgun (WGS) entry which is preliminary data.</text>
</comment>
<feature type="non-terminal residue" evidence="1">
    <location>
        <position position="1"/>
    </location>
</feature>
<protein>
    <submittedName>
        <fullName evidence="1">Uncharacterized protein</fullName>
    </submittedName>
</protein>
<organism evidence="1 2">
    <name type="scientific">Ixodes persulcatus</name>
    <name type="common">Taiga tick</name>
    <dbReference type="NCBI Taxonomy" id="34615"/>
    <lineage>
        <taxon>Eukaryota</taxon>
        <taxon>Metazoa</taxon>
        <taxon>Ecdysozoa</taxon>
        <taxon>Arthropoda</taxon>
        <taxon>Chelicerata</taxon>
        <taxon>Arachnida</taxon>
        <taxon>Acari</taxon>
        <taxon>Parasitiformes</taxon>
        <taxon>Ixodida</taxon>
        <taxon>Ixodoidea</taxon>
        <taxon>Ixodidae</taxon>
        <taxon>Ixodinae</taxon>
        <taxon>Ixodes</taxon>
    </lineage>
</organism>
<accession>A0AC60Q216</accession>
<keyword evidence="2" id="KW-1185">Reference proteome</keyword>
<gene>
    <name evidence="1" type="ORF">HPB47_025975</name>
</gene>
<evidence type="ECO:0000313" key="2">
    <source>
        <dbReference type="Proteomes" id="UP000805193"/>
    </source>
</evidence>
<proteinExistence type="predicted"/>
<name>A0AC60Q216_IXOPE</name>